<reference evidence="11" key="1">
    <citation type="journal article" date="2020" name="Cell">
        <title>Large-Scale Comparative Analyses of Tick Genomes Elucidate Their Genetic Diversity and Vector Capacities.</title>
        <authorList>
            <consortium name="Tick Genome and Microbiome Consortium (TIGMIC)"/>
            <person name="Jia N."/>
            <person name="Wang J."/>
            <person name="Shi W."/>
            <person name="Du L."/>
            <person name="Sun Y."/>
            <person name="Zhan W."/>
            <person name="Jiang J.F."/>
            <person name="Wang Q."/>
            <person name="Zhang B."/>
            <person name="Ji P."/>
            <person name="Bell-Sakyi L."/>
            <person name="Cui X.M."/>
            <person name="Yuan T.T."/>
            <person name="Jiang B.G."/>
            <person name="Yang W.F."/>
            <person name="Lam T.T."/>
            <person name="Chang Q.C."/>
            <person name="Ding S.J."/>
            <person name="Wang X.J."/>
            <person name="Zhu J.G."/>
            <person name="Ruan X.D."/>
            <person name="Zhao L."/>
            <person name="Wei J.T."/>
            <person name="Ye R.Z."/>
            <person name="Que T.C."/>
            <person name="Du C.H."/>
            <person name="Zhou Y.H."/>
            <person name="Cheng J.X."/>
            <person name="Dai P.F."/>
            <person name="Guo W.B."/>
            <person name="Han X.H."/>
            <person name="Huang E.J."/>
            <person name="Li L.F."/>
            <person name="Wei W."/>
            <person name="Gao Y.C."/>
            <person name="Liu J.Z."/>
            <person name="Shao H.Z."/>
            <person name="Wang X."/>
            <person name="Wang C.C."/>
            <person name="Yang T.C."/>
            <person name="Huo Q.B."/>
            <person name="Li W."/>
            <person name="Chen H.Y."/>
            <person name="Chen S.E."/>
            <person name="Zhou L.G."/>
            <person name="Ni X.B."/>
            <person name="Tian J.H."/>
            <person name="Sheng Y."/>
            <person name="Liu T."/>
            <person name="Pan Y.S."/>
            <person name="Xia L.Y."/>
            <person name="Li J."/>
            <person name="Zhao F."/>
            <person name="Cao W.C."/>
        </authorList>
    </citation>
    <scope>NUCLEOTIDE SEQUENCE</scope>
    <source>
        <strain evidence="11">Rsan-2018</strain>
    </source>
</reference>
<sequence length="226" mass="24250">MKNRAVIAYILLVGALVVPSLPAVAGDCDKRLLFDCGNGKCILPAYMCDGVDDCGNNADETTCTGDFIDCPSCSFACHNIKKCMAPWIVCNGDDDCKDGSDEKDCPSARVAMGNCIFSAWPDSILATPSVDTALTTGPASPSDDCNVDNDGFSCPDGRCLLSVQVCDGMRDCSDGADEGSLCRFLRRGNQPPQQQHGLRGWLVDLRMQLRVQPQPLRNGSNLATWE</sequence>
<reference evidence="11" key="2">
    <citation type="submission" date="2021-09" db="EMBL/GenBank/DDBJ databases">
        <authorList>
            <person name="Jia N."/>
            <person name="Wang J."/>
            <person name="Shi W."/>
            <person name="Du L."/>
            <person name="Sun Y."/>
            <person name="Zhan W."/>
            <person name="Jiang J."/>
            <person name="Wang Q."/>
            <person name="Zhang B."/>
            <person name="Ji P."/>
            <person name="Sakyi L.B."/>
            <person name="Cui X."/>
            <person name="Yuan T."/>
            <person name="Jiang B."/>
            <person name="Yang W."/>
            <person name="Lam T.T.-Y."/>
            <person name="Chang Q."/>
            <person name="Ding S."/>
            <person name="Wang X."/>
            <person name="Zhu J."/>
            <person name="Ruan X."/>
            <person name="Zhao L."/>
            <person name="Wei J."/>
            <person name="Que T."/>
            <person name="Du C."/>
            <person name="Cheng J."/>
            <person name="Dai P."/>
            <person name="Han X."/>
            <person name="Huang E."/>
            <person name="Gao Y."/>
            <person name="Liu J."/>
            <person name="Shao H."/>
            <person name="Ye R."/>
            <person name="Li L."/>
            <person name="Wei W."/>
            <person name="Wang X."/>
            <person name="Wang C."/>
            <person name="Huo Q."/>
            <person name="Li W."/>
            <person name="Guo W."/>
            <person name="Chen H."/>
            <person name="Chen S."/>
            <person name="Zhou L."/>
            <person name="Zhou L."/>
            <person name="Ni X."/>
            <person name="Tian J."/>
            <person name="Zhou Y."/>
            <person name="Sheng Y."/>
            <person name="Liu T."/>
            <person name="Pan Y."/>
            <person name="Xia L."/>
            <person name="Li J."/>
            <person name="Zhao F."/>
            <person name="Cao W."/>
        </authorList>
    </citation>
    <scope>NUCLEOTIDE SEQUENCE</scope>
    <source>
        <strain evidence="11">Rsan-2018</strain>
        <tissue evidence="11">Larvae</tissue>
    </source>
</reference>
<dbReference type="GO" id="GO:0043235">
    <property type="term" value="C:receptor complex"/>
    <property type="evidence" value="ECO:0007669"/>
    <property type="project" value="TreeGrafter"/>
</dbReference>
<dbReference type="InterPro" id="IPR036055">
    <property type="entry name" value="LDL_receptor-like_sf"/>
</dbReference>
<dbReference type="SUPFAM" id="SSF57424">
    <property type="entry name" value="LDL receptor-like module"/>
    <property type="match status" value="3"/>
</dbReference>
<dbReference type="AlphaFoldDB" id="A0A9D4QFW6"/>
<comment type="caution">
    <text evidence="9">Lacks conserved residue(s) required for the propagation of feature annotation.</text>
</comment>
<keyword evidence="3" id="KW-0677">Repeat</keyword>
<keyword evidence="8" id="KW-0325">Glycoprotein</keyword>
<evidence type="ECO:0000256" key="9">
    <source>
        <dbReference type="PROSITE-ProRule" id="PRU00124"/>
    </source>
</evidence>
<evidence type="ECO:0000313" key="11">
    <source>
        <dbReference type="EMBL" id="KAH7976043.1"/>
    </source>
</evidence>
<feature type="disulfide bond" evidence="9">
    <location>
        <begin position="48"/>
        <end position="63"/>
    </location>
</feature>
<evidence type="ECO:0000256" key="4">
    <source>
        <dbReference type="ARBA" id="ARBA00022989"/>
    </source>
</evidence>
<proteinExistence type="predicted"/>
<dbReference type="Pfam" id="PF00057">
    <property type="entry name" value="Ldl_recept_a"/>
    <property type="match status" value="3"/>
</dbReference>
<gene>
    <name evidence="11" type="ORF">HPB52_008466</name>
</gene>
<dbReference type="EMBL" id="JABSTV010001246">
    <property type="protein sequence ID" value="KAH7976043.1"/>
    <property type="molecule type" value="Genomic_DNA"/>
</dbReference>
<keyword evidence="7" id="KW-0675">Receptor</keyword>
<feature type="disulfide bond" evidence="9">
    <location>
        <begin position="90"/>
        <end position="105"/>
    </location>
</feature>
<dbReference type="InterPro" id="IPR023415">
    <property type="entry name" value="LDLR_class-A_CS"/>
</dbReference>
<dbReference type="GO" id="GO:0005886">
    <property type="term" value="C:plasma membrane"/>
    <property type="evidence" value="ECO:0007669"/>
    <property type="project" value="TreeGrafter"/>
</dbReference>
<organism evidence="11 12">
    <name type="scientific">Rhipicephalus sanguineus</name>
    <name type="common">Brown dog tick</name>
    <name type="synonym">Ixodes sanguineus</name>
    <dbReference type="NCBI Taxonomy" id="34632"/>
    <lineage>
        <taxon>Eukaryota</taxon>
        <taxon>Metazoa</taxon>
        <taxon>Ecdysozoa</taxon>
        <taxon>Arthropoda</taxon>
        <taxon>Chelicerata</taxon>
        <taxon>Arachnida</taxon>
        <taxon>Acari</taxon>
        <taxon>Parasitiformes</taxon>
        <taxon>Ixodida</taxon>
        <taxon>Ixodoidea</taxon>
        <taxon>Ixodidae</taxon>
        <taxon>Rhipicephalinae</taxon>
        <taxon>Rhipicephalus</taxon>
        <taxon>Rhipicephalus</taxon>
    </lineage>
</organism>
<dbReference type="PROSITE" id="PS50068">
    <property type="entry name" value="LDLRA_2"/>
    <property type="match status" value="3"/>
</dbReference>
<dbReference type="PRINTS" id="PR00261">
    <property type="entry name" value="LDLRECEPTOR"/>
</dbReference>
<evidence type="ECO:0000256" key="3">
    <source>
        <dbReference type="ARBA" id="ARBA00022737"/>
    </source>
</evidence>
<keyword evidence="12" id="KW-1185">Reference proteome</keyword>
<evidence type="ECO:0000256" key="8">
    <source>
        <dbReference type="ARBA" id="ARBA00023180"/>
    </source>
</evidence>
<keyword evidence="10" id="KW-0732">Signal</keyword>
<keyword evidence="4" id="KW-1133">Transmembrane helix</keyword>
<dbReference type="CDD" id="cd00112">
    <property type="entry name" value="LDLa"/>
    <property type="match status" value="3"/>
</dbReference>
<name>A0A9D4QFW6_RHISA</name>
<evidence type="ECO:0000256" key="2">
    <source>
        <dbReference type="ARBA" id="ARBA00022692"/>
    </source>
</evidence>
<dbReference type="SMART" id="SM00192">
    <property type="entry name" value="LDLa"/>
    <property type="match status" value="3"/>
</dbReference>
<evidence type="ECO:0000256" key="7">
    <source>
        <dbReference type="ARBA" id="ARBA00023170"/>
    </source>
</evidence>
<dbReference type="Gene3D" id="4.10.400.10">
    <property type="entry name" value="Low-density Lipoprotein Receptor"/>
    <property type="match status" value="3"/>
</dbReference>
<evidence type="ECO:0000313" key="12">
    <source>
        <dbReference type="Proteomes" id="UP000821837"/>
    </source>
</evidence>
<evidence type="ECO:0000256" key="5">
    <source>
        <dbReference type="ARBA" id="ARBA00023136"/>
    </source>
</evidence>
<evidence type="ECO:0000256" key="10">
    <source>
        <dbReference type="SAM" id="SignalP"/>
    </source>
</evidence>
<feature type="disulfide bond" evidence="9">
    <location>
        <begin position="154"/>
        <end position="172"/>
    </location>
</feature>
<dbReference type="PANTHER" id="PTHR22722">
    <property type="entry name" value="LOW-DENSITY LIPOPROTEIN RECEPTOR-RELATED PROTEIN 2-RELATED"/>
    <property type="match status" value="1"/>
</dbReference>
<feature type="chain" id="PRO_5039391625" evidence="10">
    <location>
        <begin position="27"/>
        <end position="226"/>
    </location>
</feature>
<comment type="caution">
    <text evidence="11">The sequence shown here is derived from an EMBL/GenBank/DDBJ whole genome shotgun (WGS) entry which is preliminary data.</text>
</comment>
<keyword evidence="2" id="KW-0812">Transmembrane</keyword>
<dbReference type="InterPro" id="IPR051221">
    <property type="entry name" value="LDLR-related"/>
</dbReference>
<dbReference type="PROSITE" id="PS01209">
    <property type="entry name" value="LDLRA_1"/>
    <property type="match status" value="2"/>
</dbReference>
<keyword evidence="6 9" id="KW-1015">Disulfide bond</keyword>
<feature type="disulfide bond" evidence="9">
    <location>
        <begin position="36"/>
        <end position="54"/>
    </location>
</feature>
<accession>A0A9D4QFW6</accession>
<comment type="subcellular location">
    <subcellularLocation>
        <location evidence="1">Membrane</location>
        <topology evidence="1">Single-pass membrane protein</topology>
    </subcellularLocation>
</comment>
<keyword evidence="5" id="KW-0472">Membrane</keyword>
<evidence type="ECO:0000256" key="6">
    <source>
        <dbReference type="ARBA" id="ARBA00023157"/>
    </source>
</evidence>
<evidence type="ECO:0000256" key="1">
    <source>
        <dbReference type="ARBA" id="ARBA00004167"/>
    </source>
</evidence>
<dbReference type="InterPro" id="IPR002172">
    <property type="entry name" value="LDrepeatLR_classA_rpt"/>
</dbReference>
<protein>
    <submittedName>
        <fullName evidence="11">Uncharacterized protein</fullName>
    </submittedName>
</protein>
<dbReference type="VEuPathDB" id="VectorBase:RSAN_052460"/>
<feature type="signal peptide" evidence="10">
    <location>
        <begin position="1"/>
        <end position="26"/>
    </location>
</feature>
<dbReference type="Proteomes" id="UP000821837">
    <property type="component" value="Chromosome 10"/>
</dbReference>